<keyword evidence="2" id="KW-1185">Reference proteome</keyword>
<dbReference type="EnsemblPlants" id="ORUFI01G21000.1">
    <property type="protein sequence ID" value="ORUFI01G21000.1"/>
    <property type="gene ID" value="ORUFI01G21000"/>
</dbReference>
<evidence type="ECO:0000313" key="2">
    <source>
        <dbReference type="Proteomes" id="UP000008022"/>
    </source>
</evidence>
<reference evidence="2" key="1">
    <citation type="submission" date="2013-06" db="EMBL/GenBank/DDBJ databases">
        <authorList>
            <person name="Zhao Q."/>
        </authorList>
    </citation>
    <scope>NUCLEOTIDE SEQUENCE</scope>
    <source>
        <strain evidence="2">cv. W1943</strain>
    </source>
</reference>
<name>A0A0E0MXP4_ORYRU</name>
<reference evidence="1" key="2">
    <citation type="submission" date="2015-06" db="UniProtKB">
        <authorList>
            <consortium name="EnsemblPlants"/>
        </authorList>
    </citation>
    <scope>IDENTIFICATION</scope>
</reference>
<dbReference type="HOGENOM" id="CLU_2324409_0_0_1"/>
<organism evidence="1 2">
    <name type="scientific">Oryza rufipogon</name>
    <name type="common">Brownbeard rice</name>
    <name type="synonym">Asian wild rice</name>
    <dbReference type="NCBI Taxonomy" id="4529"/>
    <lineage>
        <taxon>Eukaryota</taxon>
        <taxon>Viridiplantae</taxon>
        <taxon>Streptophyta</taxon>
        <taxon>Embryophyta</taxon>
        <taxon>Tracheophyta</taxon>
        <taxon>Spermatophyta</taxon>
        <taxon>Magnoliopsida</taxon>
        <taxon>Liliopsida</taxon>
        <taxon>Poales</taxon>
        <taxon>Poaceae</taxon>
        <taxon>BOP clade</taxon>
        <taxon>Oryzoideae</taxon>
        <taxon>Oryzeae</taxon>
        <taxon>Oryzinae</taxon>
        <taxon>Oryza</taxon>
    </lineage>
</organism>
<protein>
    <submittedName>
        <fullName evidence="1">Uncharacterized protein</fullName>
    </submittedName>
</protein>
<proteinExistence type="predicted"/>
<dbReference type="Proteomes" id="UP000008022">
    <property type="component" value="Unassembled WGS sequence"/>
</dbReference>
<dbReference type="Gramene" id="ORUFI01G21000.1">
    <property type="protein sequence ID" value="ORUFI01G21000.1"/>
    <property type="gene ID" value="ORUFI01G21000"/>
</dbReference>
<sequence>MAARTMGKDLAVGGESWREYGSEAEAEAVGCRRRSVSRDDDDDPLCRPRISYCQHDIVTKDSHSSQISYTLTAITWQLDSTCDRDAHIQNVASIRKWDD</sequence>
<accession>A0A0E0MXP4</accession>
<evidence type="ECO:0000313" key="1">
    <source>
        <dbReference type="EnsemblPlants" id="ORUFI01G21000.1"/>
    </source>
</evidence>
<dbReference type="AlphaFoldDB" id="A0A0E0MXP4"/>